<proteinExistence type="predicted"/>
<keyword evidence="2" id="KW-1185">Reference proteome</keyword>
<protein>
    <submittedName>
        <fullName evidence="1">Plant invertase/pectin methylesterase inhibitor</fullName>
    </submittedName>
</protein>
<organism evidence="1 2">
    <name type="scientific">Striga asiatica</name>
    <name type="common">Asiatic witchweed</name>
    <name type="synonym">Buchnera asiatica</name>
    <dbReference type="NCBI Taxonomy" id="4170"/>
    <lineage>
        <taxon>Eukaryota</taxon>
        <taxon>Viridiplantae</taxon>
        <taxon>Streptophyta</taxon>
        <taxon>Embryophyta</taxon>
        <taxon>Tracheophyta</taxon>
        <taxon>Spermatophyta</taxon>
        <taxon>Magnoliopsida</taxon>
        <taxon>eudicotyledons</taxon>
        <taxon>Gunneridae</taxon>
        <taxon>Pentapetalae</taxon>
        <taxon>asterids</taxon>
        <taxon>lamiids</taxon>
        <taxon>Lamiales</taxon>
        <taxon>Orobanchaceae</taxon>
        <taxon>Buchnereae</taxon>
        <taxon>Striga</taxon>
    </lineage>
</organism>
<evidence type="ECO:0000313" key="1">
    <source>
        <dbReference type="EMBL" id="GER28571.1"/>
    </source>
</evidence>
<name>A0A5A7P7B8_STRAF</name>
<reference evidence="2" key="1">
    <citation type="journal article" date="2019" name="Curr. Biol.">
        <title>Genome Sequence of Striga asiatica Provides Insight into the Evolution of Plant Parasitism.</title>
        <authorList>
            <person name="Yoshida S."/>
            <person name="Kim S."/>
            <person name="Wafula E.K."/>
            <person name="Tanskanen J."/>
            <person name="Kim Y.M."/>
            <person name="Honaas L."/>
            <person name="Yang Z."/>
            <person name="Spallek T."/>
            <person name="Conn C.E."/>
            <person name="Ichihashi Y."/>
            <person name="Cheong K."/>
            <person name="Cui S."/>
            <person name="Der J.P."/>
            <person name="Gundlach H."/>
            <person name="Jiao Y."/>
            <person name="Hori C."/>
            <person name="Ishida J.K."/>
            <person name="Kasahara H."/>
            <person name="Kiba T."/>
            <person name="Kim M.S."/>
            <person name="Koo N."/>
            <person name="Laohavisit A."/>
            <person name="Lee Y.H."/>
            <person name="Lumba S."/>
            <person name="McCourt P."/>
            <person name="Mortimer J.C."/>
            <person name="Mutuku J.M."/>
            <person name="Nomura T."/>
            <person name="Sasaki-Sekimoto Y."/>
            <person name="Seto Y."/>
            <person name="Wang Y."/>
            <person name="Wakatake T."/>
            <person name="Sakakibara H."/>
            <person name="Demura T."/>
            <person name="Yamaguchi S."/>
            <person name="Yoneyama K."/>
            <person name="Manabe R.I."/>
            <person name="Nelson D.C."/>
            <person name="Schulman A.H."/>
            <person name="Timko M.P."/>
            <person name="dePamphilis C.W."/>
            <person name="Choi D."/>
            <person name="Shirasu K."/>
        </authorList>
    </citation>
    <scope>NUCLEOTIDE SEQUENCE [LARGE SCALE GENOMIC DNA]</scope>
    <source>
        <strain evidence="2">cv. UVA1</strain>
    </source>
</reference>
<dbReference type="EMBL" id="BKCP01002780">
    <property type="protein sequence ID" value="GER28571.1"/>
    <property type="molecule type" value="Genomic_DNA"/>
</dbReference>
<gene>
    <name evidence="1" type="ORF">STAS_04381</name>
</gene>
<evidence type="ECO:0000313" key="2">
    <source>
        <dbReference type="Proteomes" id="UP000325081"/>
    </source>
</evidence>
<accession>A0A5A7P7B8</accession>
<dbReference type="AlphaFoldDB" id="A0A5A7P7B8"/>
<comment type="caution">
    <text evidence="1">The sequence shown here is derived from an EMBL/GenBank/DDBJ whole genome shotgun (WGS) entry which is preliminary data.</text>
</comment>
<sequence length="240" mass="26905">MAYPGNSIPNLAASFTWGSERRIGNLKKPEAVSSRKRTTANLSSLLWGEASVCHHGLCGRDLLQRPDSGFCTMNLAAKKEDEIFGEIEIRSGTERRKRLRDVFGENEGRSSLPLDCLAITDELFPSARRHREQAPSFAYDRRCFSSARRTPFQPPAIHKQPEVAVPSRARIPNPQTQPHLSRYPPATFTRCRSISELRRSAPPPLLCPIELNLRPTFYDGSEKPDAFGSFKTAGNQNNKL</sequence>
<dbReference type="Proteomes" id="UP000325081">
    <property type="component" value="Unassembled WGS sequence"/>
</dbReference>